<dbReference type="Pfam" id="PF16868">
    <property type="entry name" value="NMT1_3"/>
    <property type="match status" value="1"/>
</dbReference>
<dbReference type="GeneID" id="39859232"/>
<organism evidence="3 4">
    <name type="scientific">Halobellus limi</name>
    <dbReference type="NCBI Taxonomy" id="699433"/>
    <lineage>
        <taxon>Archaea</taxon>
        <taxon>Methanobacteriati</taxon>
        <taxon>Methanobacteriota</taxon>
        <taxon>Stenosarchaea group</taxon>
        <taxon>Halobacteria</taxon>
        <taxon>Halobacteriales</taxon>
        <taxon>Haloferacaceae</taxon>
        <taxon>Halobellus</taxon>
    </lineage>
</organism>
<dbReference type="Proteomes" id="UP000296733">
    <property type="component" value="Chromosome"/>
</dbReference>
<dbReference type="Proteomes" id="UP000236740">
    <property type="component" value="Unassembled WGS sequence"/>
</dbReference>
<dbReference type="OrthoDB" id="27995at2157"/>
<keyword evidence="4" id="KW-1185">Reference proteome</keyword>
<sequence>MANDTRGNGSSSSARRRGFLKKAGLLGTVGLAGCMGGGDGGGSGDSSGDGGDNGGDSGGDSGGDGGGEETTSGGGGGGEETLVMGTASEVSANFAMMSGLGGVVNENTDEVYLDVRPSASMAANIGRMARDEIDIGLIESTTAHDVNVGNEPFGDVAVDLRQIVHGSTSDWFLFAEDDQYSTIDDIGPDTYVAPGPSGSRVTDMVRRVLELAGVEYQERTTGYGDMGAAVAEGRIDVGLGAFTNVQVGTVTPGWVQEIKGTVDARLLGLPAELQSGINEEGWGNSFEFEVDPEGWAHVPDTPRSMSQVTWLYGTAETSTDAVYNVLEAMYENRDSMGDYHELLSFYTNDDHWTREPHPGFSLHQGTQDFLDEYGLN</sequence>
<dbReference type="RefSeq" id="WP_103993144.1">
    <property type="nucleotide sequence ID" value="NZ_CP031311.1"/>
</dbReference>
<reference evidence="3 4" key="1">
    <citation type="submission" date="2016-10" db="EMBL/GenBank/DDBJ databases">
        <authorList>
            <person name="de Groot N.N."/>
        </authorList>
    </citation>
    <scope>NUCLEOTIDE SEQUENCE [LARGE SCALE GENOMIC DNA]</scope>
    <source>
        <strain evidence="3 4">CGMCC 1.10331</strain>
    </source>
</reference>
<feature type="region of interest" description="Disordered" evidence="1">
    <location>
        <begin position="35"/>
        <end position="82"/>
    </location>
</feature>
<dbReference type="SUPFAM" id="SSF53850">
    <property type="entry name" value="Periplasmic binding protein-like II"/>
    <property type="match status" value="1"/>
</dbReference>
<dbReference type="InterPro" id="IPR011852">
    <property type="entry name" value="TRAP_TAXI"/>
</dbReference>
<dbReference type="AlphaFoldDB" id="A0A1H6CP30"/>
<gene>
    <name evidence="2" type="ORF">DV707_14015</name>
    <name evidence="3" type="ORF">SAMN04488133_3619</name>
</gene>
<dbReference type="PROSITE" id="PS51257">
    <property type="entry name" value="PROKAR_LIPOPROTEIN"/>
    <property type="match status" value="1"/>
</dbReference>
<evidence type="ECO:0000313" key="5">
    <source>
        <dbReference type="Proteomes" id="UP000296733"/>
    </source>
</evidence>
<name>A0A1H6CP30_9EURY</name>
<accession>A0A1H6CP30</accession>
<dbReference type="Gene3D" id="3.40.190.10">
    <property type="entry name" value="Periplasmic binding protein-like II"/>
    <property type="match status" value="2"/>
</dbReference>
<evidence type="ECO:0000313" key="4">
    <source>
        <dbReference type="Proteomes" id="UP000236740"/>
    </source>
</evidence>
<evidence type="ECO:0000313" key="3">
    <source>
        <dbReference type="EMBL" id="SEG74701.1"/>
    </source>
</evidence>
<proteinExistence type="predicted"/>
<evidence type="ECO:0000256" key="1">
    <source>
        <dbReference type="SAM" id="MobiDB-lite"/>
    </source>
</evidence>
<evidence type="ECO:0008006" key="6">
    <source>
        <dbReference type="Google" id="ProtNLM"/>
    </source>
</evidence>
<feature type="compositionally biased region" description="Gly residues" evidence="1">
    <location>
        <begin position="35"/>
        <end position="65"/>
    </location>
</feature>
<reference evidence="2 5" key="2">
    <citation type="journal article" date="2019" name="Nat. Commun.">
        <title>A new type of DNA phosphorothioation-based antiviral system in archaea.</title>
        <authorList>
            <person name="Xiong L."/>
            <person name="Liu S."/>
            <person name="Chen S."/>
            <person name="Xiao Y."/>
            <person name="Zhu B."/>
            <person name="Gao Y."/>
            <person name="Zhang Y."/>
            <person name="Chen B."/>
            <person name="Luo J."/>
            <person name="Deng Z."/>
            <person name="Chen X."/>
            <person name="Wang L."/>
            <person name="Chen S."/>
        </authorList>
    </citation>
    <scope>NUCLEOTIDE SEQUENCE [LARGE SCALE GENOMIC DNA]</scope>
    <source>
        <strain evidence="2 5">CGMCC 1.10331</strain>
    </source>
</reference>
<evidence type="ECO:0000313" key="2">
    <source>
        <dbReference type="EMBL" id="QCC48684.1"/>
    </source>
</evidence>
<dbReference type="EMBL" id="CP031311">
    <property type="protein sequence ID" value="QCC48684.1"/>
    <property type="molecule type" value="Genomic_DNA"/>
</dbReference>
<protein>
    <recommendedName>
        <fullName evidence="6">TAXI family TRAP transporter solute-binding subunit</fullName>
    </recommendedName>
</protein>
<dbReference type="KEGG" id="hlm:DV707_14015"/>
<dbReference type="EMBL" id="FNVN01000008">
    <property type="protein sequence ID" value="SEG74701.1"/>
    <property type="molecule type" value="Genomic_DNA"/>
</dbReference>